<accession>A0A3B1BXE9</accession>
<evidence type="ECO:0000313" key="2">
    <source>
        <dbReference type="EMBL" id="VAX23016.1"/>
    </source>
</evidence>
<proteinExistence type="predicted"/>
<feature type="domain" description="SHSP" evidence="1">
    <location>
        <begin position="33"/>
        <end position="147"/>
    </location>
</feature>
<organism evidence="2">
    <name type="scientific">hydrothermal vent metagenome</name>
    <dbReference type="NCBI Taxonomy" id="652676"/>
    <lineage>
        <taxon>unclassified sequences</taxon>
        <taxon>metagenomes</taxon>
        <taxon>ecological metagenomes</taxon>
    </lineage>
</organism>
<protein>
    <recommendedName>
        <fullName evidence="1">SHSP domain-containing protein</fullName>
    </recommendedName>
</protein>
<dbReference type="InterPro" id="IPR002068">
    <property type="entry name" value="A-crystallin/Hsp20_dom"/>
</dbReference>
<name>A0A3B1BXE9_9ZZZZ</name>
<dbReference type="Pfam" id="PF00011">
    <property type="entry name" value="HSP20"/>
    <property type="match status" value="1"/>
</dbReference>
<dbReference type="InterPro" id="IPR031107">
    <property type="entry name" value="Small_HSP"/>
</dbReference>
<dbReference type="PANTHER" id="PTHR11527">
    <property type="entry name" value="HEAT-SHOCK PROTEIN 20 FAMILY MEMBER"/>
    <property type="match status" value="1"/>
</dbReference>
<dbReference type="AlphaFoldDB" id="A0A3B1BXE9"/>
<dbReference type="CDD" id="cd06464">
    <property type="entry name" value="ACD_sHsps-like"/>
    <property type="match status" value="1"/>
</dbReference>
<evidence type="ECO:0000259" key="1">
    <source>
        <dbReference type="PROSITE" id="PS01031"/>
    </source>
</evidence>
<dbReference type="InterPro" id="IPR008978">
    <property type="entry name" value="HSP20-like_chaperone"/>
</dbReference>
<gene>
    <name evidence="2" type="ORF">MNBD_NITROSPINAE01-1810</name>
</gene>
<dbReference type="PROSITE" id="PS01031">
    <property type="entry name" value="SHSP"/>
    <property type="match status" value="1"/>
</dbReference>
<dbReference type="SUPFAM" id="SSF49764">
    <property type="entry name" value="HSP20-like chaperones"/>
    <property type="match status" value="1"/>
</dbReference>
<dbReference type="Gene3D" id="2.60.40.790">
    <property type="match status" value="1"/>
</dbReference>
<sequence>MSPERRKKSNLHDFAIIDQVMSQSGSISAQTDVLGESRFVQIDVYETPDSIVVEFDLPGMSIDDIKVNVQKEWLIVDGMKKESVHDEKVNYLCMERDFGSIRRRLKIPGVIDPNAVTAKYINGVLEIKLPTRVDRRKSARKIQINGSEG</sequence>
<dbReference type="EMBL" id="UOGC01000145">
    <property type="protein sequence ID" value="VAX23016.1"/>
    <property type="molecule type" value="Genomic_DNA"/>
</dbReference>
<reference evidence="2" key="1">
    <citation type="submission" date="2018-06" db="EMBL/GenBank/DDBJ databases">
        <authorList>
            <person name="Zhirakovskaya E."/>
        </authorList>
    </citation>
    <scope>NUCLEOTIDE SEQUENCE</scope>
</reference>